<dbReference type="Pfam" id="PF01494">
    <property type="entry name" value="FAD_binding_3"/>
    <property type="match status" value="1"/>
</dbReference>
<evidence type="ECO:0000256" key="3">
    <source>
        <dbReference type="ARBA" id="ARBA00023002"/>
    </source>
</evidence>
<name>A0ABP0BLN4_9PEZI</name>
<dbReference type="InterPro" id="IPR036188">
    <property type="entry name" value="FAD/NAD-bd_sf"/>
</dbReference>
<evidence type="ECO:0000259" key="4">
    <source>
        <dbReference type="Pfam" id="PF01494"/>
    </source>
</evidence>
<evidence type="ECO:0000256" key="1">
    <source>
        <dbReference type="ARBA" id="ARBA00022630"/>
    </source>
</evidence>
<sequence>MDTKNKAVIIGGGIAGLSVAFWLDKAGWESVIIERAQTIRGGGFLIGLTGLGYESAKHMDLVDPLNKVSYDLNENVMKTSSGSEIVRLKYTDAHGLESIALQRGDLAKTLAEAVPESATIRLGRTMANFVDNRDSVNVTLDNGETLKCDLLIGADGIHSHVRTQLFKDMDTTPLADLGYSFAVYDVEGDPETELEASCVSYTRPGHLDCFYRLRDRRIAVLHMWRDEFPKLEVLRNENGKAAYERLHAIAAGGHPKIREFVNRSEAAGAPILVDTMTMVKMPTWSQGRVTLLGDAAHCLTLMSGQGAAMAMASAEILGRELKNSNNDVVAALAAHDKCLRPAILRLQDHSTNLAAAYIPRNAFIYHLRNWMIRLIPYSWLISWHSEKIKAENELTKL</sequence>
<dbReference type="Gene3D" id="3.50.50.60">
    <property type="entry name" value="FAD/NAD(P)-binding domain"/>
    <property type="match status" value="1"/>
</dbReference>
<keyword evidence="3" id="KW-0560">Oxidoreductase</keyword>
<keyword evidence="2" id="KW-0274">FAD</keyword>
<dbReference type="InterPro" id="IPR051704">
    <property type="entry name" value="FAD_aromatic-hydroxylase"/>
</dbReference>
<dbReference type="SUPFAM" id="SSF51905">
    <property type="entry name" value="FAD/NAD(P)-binding domain"/>
    <property type="match status" value="1"/>
</dbReference>
<evidence type="ECO:0000313" key="6">
    <source>
        <dbReference type="Proteomes" id="UP001642405"/>
    </source>
</evidence>
<dbReference type="EMBL" id="CAWUHB010000020">
    <property type="protein sequence ID" value="CAK7220365.1"/>
    <property type="molecule type" value="Genomic_DNA"/>
</dbReference>
<organism evidence="5 6">
    <name type="scientific">Sporothrix curviconia</name>
    <dbReference type="NCBI Taxonomy" id="1260050"/>
    <lineage>
        <taxon>Eukaryota</taxon>
        <taxon>Fungi</taxon>
        <taxon>Dikarya</taxon>
        <taxon>Ascomycota</taxon>
        <taxon>Pezizomycotina</taxon>
        <taxon>Sordariomycetes</taxon>
        <taxon>Sordariomycetidae</taxon>
        <taxon>Ophiostomatales</taxon>
        <taxon>Ophiostomataceae</taxon>
        <taxon>Sporothrix</taxon>
    </lineage>
</organism>
<dbReference type="PANTHER" id="PTHR46865">
    <property type="entry name" value="OXIDOREDUCTASE-RELATED"/>
    <property type="match status" value="1"/>
</dbReference>
<dbReference type="PRINTS" id="PR00420">
    <property type="entry name" value="RNGMNOXGNASE"/>
</dbReference>
<evidence type="ECO:0000256" key="2">
    <source>
        <dbReference type="ARBA" id="ARBA00022827"/>
    </source>
</evidence>
<dbReference type="Proteomes" id="UP001642405">
    <property type="component" value="Unassembled WGS sequence"/>
</dbReference>
<keyword evidence="6" id="KW-1185">Reference proteome</keyword>
<evidence type="ECO:0000313" key="5">
    <source>
        <dbReference type="EMBL" id="CAK7220365.1"/>
    </source>
</evidence>
<reference evidence="5 6" key="1">
    <citation type="submission" date="2024-01" db="EMBL/GenBank/DDBJ databases">
        <authorList>
            <person name="Allen C."/>
            <person name="Tagirdzhanova G."/>
        </authorList>
    </citation>
    <scope>NUCLEOTIDE SEQUENCE [LARGE SCALE GENOMIC DNA]</scope>
</reference>
<accession>A0ABP0BLN4</accession>
<keyword evidence="1" id="KW-0285">Flavoprotein</keyword>
<feature type="domain" description="FAD-binding" evidence="4">
    <location>
        <begin position="6"/>
        <end position="321"/>
    </location>
</feature>
<gene>
    <name evidence="5" type="ORF">SCUCBS95973_004129</name>
</gene>
<protein>
    <recommendedName>
        <fullName evidence="4">FAD-binding domain-containing protein</fullName>
    </recommendedName>
</protein>
<dbReference type="PANTHER" id="PTHR46865:SF8">
    <property type="entry name" value="POSSIBLE OXIDOREDUCTASE"/>
    <property type="match status" value="1"/>
</dbReference>
<comment type="caution">
    <text evidence="5">The sequence shown here is derived from an EMBL/GenBank/DDBJ whole genome shotgun (WGS) entry which is preliminary data.</text>
</comment>
<proteinExistence type="predicted"/>
<dbReference type="InterPro" id="IPR002938">
    <property type="entry name" value="FAD-bd"/>
</dbReference>